<gene>
    <name evidence="1" type="ORF">ACFFIA_34555</name>
</gene>
<accession>A0ABV6ME03</accession>
<keyword evidence="2" id="KW-1185">Reference proteome</keyword>
<reference evidence="1 2" key="1">
    <citation type="submission" date="2024-09" db="EMBL/GenBank/DDBJ databases">
        <authorList>
            <person name="Sun Q."/>
            <person name="Mori K."/>
        </authorList>
    </citation>
    <scope>NUCLEOTIDE SEQUENCE [LARGE SCALE GENOMIC DNA]</scope>
    <source>
        <strain evidence="1 2">TBRC 3947</strain>
    </source>
</reference>
<evidence type="ECO:0000313" key="1">
    <source>
        <dbReference type="EMBL" id="MFC0532754.1"/>
    </source>
</evidence>
<protein>
    <submittedName>
        <fullName evidence="1">Uncharacterized protein</fullName>
    </submittedName>
</protein>
<evidence type="ECO:0000313" key="2">
    <source>
        <dbReference type="Proteomes" id="UP001589867"/>
    </source>
</evidence>
<dbReference type="EMBL" id="JBHLUH010000074">
    <property type="protein sequence ID" value="MFC0532754.1"/>
    <property type="molecule type" value="Genomic_DNA"/>
</dbReference>
<name>A0ABV6ME03_9ACTN</name>
<dbReference type="RefSeq" id="WP_377259405.1">
    <property type="nucleotide sequence ID" value="NZ_JBHLUH010000074.1"/>
</dbReference>
<comment type="caution">
    <text evidence="1">The sequence shown here is derived from an EMBL/GenBank/DDBJ whole genome shotgun (WGS) entry which is preliminary data.</text>
</comment>
<dbReference type="Proteomes" id="UP001589867">
    <property type="component" value="Unassembled WGS sequence"/>
</dbReference>
<sequence>MTDELEERADDVRVLLETAHVPPARADLARAITAGAVVRRRRRYAAVAAATVCALAGTAVAGQALDATGGGDRMEVPIGETVTAPPGPFTSCAVRALAPPPGEGSLTGQVVADPTGRYAAASVALPDGTVRPVLWTDGEPRLLPGVGGSAQPRAVNSSGVVVGGGALVDDGKPLAWILRDGQMRLLAGVPGHEWWIPLAIDERGDVTGEAWRAMRFTVVSWPAVGDGSPILAEPAGVRGSGIGADGTVVGTRGEDAAPYVLRPDGTGRTLELPPGASTGQAMAVRGDWAAGWVGLPVTSPPSSVAVAPRAQGGETDRRVLDLLGKASGGGKVVTAPARWDLRTGAVEYWPDRAMPATAVNAAGWVAMPGDGGPTVISPEGRAITLPGPADGYPTALSDDNRRLYGERLQPTVDADASLAKERRAKVGTTELLMWHC</sequence>
<proteinExistence type="predicted"/>
<organism evidence="1 2">
    <name type="scientific">Phytohabitans kaempferiae</name>
    <dbReference type="NCBI Taxonomy" id="1620943"/>
    <lineage>
        <taxon>Bacteria</taxon>
        <taxon>Bacillati</taxon>
        <taxon>Actinomycetota</taxon>
        <taxon>Actinomycetes</taxon>
        <taxon>Micromonosporales</taxon>
        <taxon>Micromonosporaceae</taxon>
    </lineage>
</organism>